<dbReference type="AlphaFoldDB" id="A0A3S1CF51"/>
<keyword evidence="2 7" id="KW-0812">Transmembrane</keyword>
<dbReference type="Pfam" id="PF00002">
    <property type="entry name" value="7tm_2"/>
    <property type="match status" value="1"/>
</dbReference>
<dbReference type="PRINTS" id="PR00249">
    <property type="entry name" value="GPCRSECRETIN"/>
</dbReference>
<evidence type="ECO:0000256" key="4">
    <source>
        <dbReference type="ARBA" id="ARBA00023136"/>
    </source>
</evidence>
<evidence type="ECO:0000259" key="8">
    <source>
        <dbReference type="PROSITE" id="PS50221"/>
    </source>
</evidence>
<feature type="transmembrane region" description="Helical" evidence="7">
    <location>
        <begin position="866"/>
        <end position="892"/>
    </location>
</feature>
<evidence type="ECO:0000256" key="5">
    <source>
        <dbReference type="ARBA" id="ARBA00023157"/>
    </source>
</evidence>
<dbReference type="GO" id="GO:0016020">
    <property type="term" value="C:membrane"/>
    <property type="evidence" value="ECO:0007669"/>
    <property type="project" value="UniProtKB-SubCell"/>
</dbReference>
<keyword evidence="4 7" id="KW-0472">Membrane</keyword>
<dbReference type="InterPro" id="IPR017981">
    <property type="entry name" value="GPCR_2-like_7TM"/>
</dbReference>
<evidence type="ECO:0000256" key="2">
    <source>
        <dbReference type="ARBA" id="ARBA00022692"/>
    </source>
</evidence>
<dbReference type="SUPFAM" id="SSF81321">
    <property type="entry name" value="Family A G protein-coupled receptor-like"/>
    <property type="match status" value="1"/>
</dbReference>
<keyword evidence="5" id="KW-1015">Disulfide bond</keyword>
<accession>A0A3S1CF51</accession>
<feature type="transmembrane region" description="Helical" evidence="7">
    <location>
        <begin position="939"/>
        <end position="959"/>
    </location>
</feature>
<dbReference type="SMART" id="SM00303">
    <property type="entry name" value="GPS"/>
    <property type="match status" value="1"/>
</dbReference>
<dbReference type="InterPro" id="IPR046338">
    <property type="entry name" value="GAIN_dom_sf"/>
</dbReference>
<feature type="transmembrane region" description="Helical" evidence="7">
    <location>
        <begin position="757"/>
        <end position="775"/>
    </location>
</feature>
<evidence type="ECO:0000256" key="3">
    <source>
        <dbReference type="ARBA" id="ARBA00022989"/>
    </source>
</evidence>
<feature type="domain" description="G-protein coupled receptors family 2 profile 2" evidence="9">
    <location>
        <begin position="720"/>
        <end position="963"/>
    </location>
</feature>
<dbReference type="Proteomes" id="UP000271974">
    <property type="component" value="Unassembled WGS sequence"/>
</dbReference>
<protein>
    <recommendedName>
        <fullName evidence="12">G-protein coupled receptors family 2 profile 2 domain-containing protein</fullName>
    </recommendedName>
</protein>
<dbReference type="PROSITE" id="PS50261">
    <property type="entry name" value="G_PROTEIN_RECEP_F2_4"/>
    <property type="match status" value="1"/>
</dbReference>
<feature type="transmembrane region" description="Helical" evidence="7">
    <location>
        <begin position="912"/>
        <end position="933"/>
    </location>
</feature>
<feature type="domain" description="GAIN-B" evidence="8">
    <location>
        <begin position="548"/>
        <end position="712"/>
    </location>
</feature>
<dbReference type="Gene3D" id="2.60.220.50">
    <property type="match status" value="1"/>
</dbReference>
<dbReference type="PROSITE" id="PS50221">
    <property type="entry name" value="GAIN_B"/>
    <property type="match status" value="1"/>
</dbReference>
<dbReference type="Gene3D" id="1.20.1070.10">
    <property type="entry name" value="Rhodopsin 7-helix transmembrane proteins"/>
    <property type="match status" value="1"/>
</dbReference>
<evidence type="ECO:0000256" key="1">
    <source>
        <dbReference type="ARBA" id="ARBA00004141"/>
    </source>
</evidence>
<evidence type="ECO:0000259" key="9">
    <source>
        <dbReference type="PROSITE" id="PS50261"/>
    </source>
</evidence>
<evidence type="ECO:0008006" key="12">
    <source>
        <dbReference type="Google" id="ProtNLM"/>
    </source>
</evidence>
<evidence type="ECO:0000256" key="6">
    <source>
        <dbReference type="SAM" id="MobiDB-lite"/>
    </source>
</evidence>
<evidence type="ECO:0000256" key="7">
    <source>
        <dbReference type="SAM" id="Phobius"/>
    </source>
</evidence>
<evidence type="ECO:0000313" key="11">
    <source>
        <dbReference type="Proteomes" id="UP000271974"/>
    </source>
</evidence>
<sequence>MGYDWGPAQVHCNTSYSDHFTTTVEHIYSDQTDTTGATVELTYDVTVEPTYDVTVGPTYDVTVEPTYDVTVEPTYDVTVEPTSNTTVEPTSNATVEPTTVATVEPTTVAKVKRTSNATVEPTFNVTAEPTSNATVEPTSNATAEPTSNATVESTSNATVESTSNAKVEHASNATVELTFNVTVESTSDATIEHTSDGTEPTSDETYMLPSDETDIPRPESTVELLFPETFGVWDTSDEDVHFQNISGETRHTQTPGTHVWPKPNDRDNTEEDLISSATEATMDGSGDDEQPISQFGDQRPTIFSATETTIMDGSGDVYDSLCAPITGTLELTDTIYRLPMGLEGSVWESPQTCARGGDPIFTFECRRDNTDFMSWGSPAMNPLCDYQTAKSQRLLSPLTKIFAVLSQSRIDATDAPKAASQLKNLTSQALPESLTEEDVGYIADTLQKVVTNSVEGDLPASTIQDILDTVSNVSRLPQQILRDAETLNEATNRLLHTTDKLGALLKIEKNETHRRIVSGGFGLEVWDIDKQGSDDETVVGIKVLTDGEARDVEYDEMETQFSNTNVTYKDTEAAIYLPKSVLKSYVEKEDTKVRLVLNVYKDTSLYQHPGNASIDGEHINTTLNSRIIAAQLLVDGQQITDLSGHTVTIVFEPTTQHKQRTVCAFWDFSSRQGGGFWNSSGCEYHLREDGRDVCQCSHLTNFAVLISYYDQSTLQHREALGYITIIGLSLSIAGLAISILSFLCIKKLRQGRPQQTMFQLSMALLLSWVVFLVGVERTSHHAGCVAVAALLHYLILASFMWMLMEALVQYLLFVRVMNPHISHYMWKMGLPSWGLPTIPVIVTLVIDPDLYRGGAHYCWMSLQVFYYGFALPVGIIMLANLVMFGLICASLFRRADMSKHSSAKTNQTMVNIRASFISFCMLGLSWIFGFLAISDARLVFQYLFCITSSLQGFLIFLMITARDRTIRHYWLNTVCCCLKRWRTSESSSGLTPSTGVTTLPRDKKPKLIKKSKKEDSLTTTTAGLTMTSYQKNDISDEHKL</sequence>
<feature type="region of interest" description="Disordered" evidence="6">
    <location>
        <begin position="985"/>
        <end position="1019"/>
    </location>
</feature>
<proteinExistence type="predicted"/>
<feature type="transmembrane region" description="Helical" evidence="7">
    <location>
        <begin position="787"/>
        <end position="812"/>
    </location>
</feature>
<dbReference type="Pfam" id="PF26588">
    <property type="entry name" value="GAIN_ADGRA3"/>
    <property type="match status" value="1"/>
</dbReference>
<name>A0A3S1CF51_ELYCH</name>
<dbReference type="Pfam" id="PF01825">
    <property type="entry name" value="GPS"/>
    <property type="match status" value="1"/>
</dbReference>
<dbReference type="GO" id="GO:0007166">
    <property type="term" value="P:cell surface receptor signaling pathway"/>
    <property type="evidence" value="ECO:0007669"/>
    <property type="project" value="InterPro"/>
</dbReference>
<dbReference type="CDD" id="cd15040">
    <property type="entry name" value="7tmB2_Adhesion"/>
    <property type="match status" value="1"/>
</dbReference>
<feature type="transmembrane region" description="Helical" evidence="7">
    <location>
        <begin position="824"/>
        <end position="846"/>
    </location>
</feature>
<dbReference type="STRING" id="188477.A0A3S1CF51"/>
<feature type="transmembrane region" description="Helical" evidence="7">
    <location>
        <begin position="719"/>
        <end position="745"/>
    </location>
</feature>
<keyword evidence="3 7" id="KW-1133">Transmembrane helix</keyword>
<reference evidence="10 11" key="1">
    <citation type="submission" date="2019-01" db="EMBL/GenBank/DDBJ databases">
        <title>A draft genome assembly of the solar-powered sea slug Elysia chlorotica.</title>
        <authorList>
            <person name="Cai H."/>
            <person name="Li Q."/>
            <person name="Fang X."/>
            <person name="Li J."/>
            <person name="Curtis N.E."/>
            <person name="Altenburger A."/>
            <person name="Shibata T."/>
            <person name="Feng M."/>
            <person name="Maeda T."/>
            <person name="Schwartz J.A."/>
            <person name="Shigenobu S."/>
            <person name="Lundholm N."/>
            <person name="Nishiyama T."/>
            <person name="Yang H."/>
            <person name="Hasebe M."/>
            <person name="Li S."/>
            <person name="Pierce S.K."/>
            <person name="Wang J."/>
        </authorList>
    </citation>
    <scope>NUCLEOTIDE SEQUENCE [LARGE SCALE GENOMIC DNA]</scope>
    <source>
        <strain evidence="10">EC2010</strain>
        <tissue evidence="10">Whole organism of an adult</tissue>
    </source>
</reference>
<comment type="subcellular location">
    <subcellularLocation>
        <location evidence="1">Membrane</location>
        <topology evidence="1">Multi-pass membrane protein</topology>
    </subcellularLocation>
</comment>
<gene>
    <name evidence="10" type="ORF">EGW08_001207</name>
</gene>
<feature type="region of interest" description="Disordered" evidence="6">
    <location>
        <begin position="248"/>
        <end position="269"/>
    </location>
</feature>
<dbReference type="EMBL" id="RQTK01000020">
    <property type="protein sequence ID" value="RUS90990.1"/>
    <property type="molecule type" value="Genomic_DNA"/>
</dbReference>
<dbReference type="OrthoDB" id="10037534at2759"/>
<feature type="compositionally biased region" description="Polar residues" evidence="6">
    <location>
        <begin position="985"/>
        <end position="997"/>
    </location>
</feature>
<evidence type="ECO:0000313" key="10">
    <source>
        <dbReference type="EMBL" id="RUS90990.1"/>
    </source>
</evidence>
<feature type="region of interest" description="Disordered" evidence="6">
    <location>
        <begin position="129"/>
        <end position="168"/>
    </location>
</feature>
<keyword evidence="11" id="KW-1185">Reference proteome</keyword>
<organism evidence="10 11">
    <name type="scientific">Elysia chlorotica</name>
    <name type="common">Eastern emerald elysia</name>
    <name type="synonym">Sea slug</name>
    <dbReference type="NCBI Taxonomy" id="188477"/>
    <lineage>
        <taxon>Eukaryota</taxon>
        <taxon>Metazoa</taxon>
        <taxon>Spiralia</taxon>
        <taxon>Lophotrochozoa</taxon>
        <taxon>Mollusca</taxon>
        <taxon>Gastropoda</taxon>
        <taxon>Heterobranchia</taxon>
        <taxon>Euthyneura</taxon>
        <taxon>Panpulmonata</taxon>
        <taxon>Sacoglossa</taxon>
        <taxon>Placobranchoidea</taxon>
        <taxon>Plakobranchidae</taxon>
        <taxon>Elysia</taxon>
    </lineage>
</organism>
<dbReference type="InterPro" id="IPR000203">
    <property type="entry name" value="GPS"/>
</dbReference>
<dbReference type="GO" id="GO:0004930">
    <property type="term" value="F:G protein-coupled receptor activity"/>
    <property type="evidence" value="ECO:0007669"/>
    <property type="project" value="InterPro"/>
</dbReference>
<dbReference type="InterPro" id="IPR058808">
    <property type="entry name" value="GAIN_ADGRA2/3"/>
</dbReference>
<dbReference type="InterPro" id="IPR057244">
    <property type="entry name" value="GAIN_B"/>
</dbReference>
<dbReference type="PANTHER" id="PTHR47767">
    <property type="entry name" value="ADHESION G PROTEIN-COUPLED RECEPTOR G7"/>
    <property type="match status" value="1"/>
</dbReference>
<dbReference type="InterPro" id="IPR053066">
    <property type="entry name" value="ADGR_G7"/>
</dbReference>
<dbReference type="InterPro" id="IPR000832">
    <property type="entry name" value="GPCR_2_secretin-like"/>
</dbReference>
<comment type="caution">
    <text evidence="10">The sequence shown here is derived from an EMBL/GenBank/DDBJ whole genome shotgun (WGS) entry which is preliminary data.</text>
</comment>